<dbReference type="EMBL" id="JAPMIV010000001">
    <property type="protein sequence ID" value="MDV6373257.1"/>
    <property type="molecule type" value="Genomic_DNA"/>
</dbReference>
<organism evidence="13 14">
    <name type="scientific">Deinococcus arenicola</name>
    <dbReference type="NCBI Taxonomy" id="2994950"/>
    <lineage>
        <taxon>Bacteria</taxon>
        <taxon>Thermotogati</taxon>
        <taxon>Deinococcota</taxon>
        <taxon>Deinococci</taxon>
        <taxon>Deinococcales</taxon>
        <taxon>Deinococcaceae</taxon>
        <taxon>Deinococcus</taxon>
    </lineage>
</organism>
<keyword evidence="14" id="KW-1185">Reference proteome</keyword>
<keyword evidence="6" id="KW-0560">Oxidoreductase</keyword>
<dbReference type="InterPro" id="IPR050924">
    <property type="entry name" value="Peroxiredoxin_BCP/PrxQ"/>
</dbReference>
<dbReference type="PIRSF" id="PIRSF000239">
    <property type="entry name" value="AHPC"/>
    <property type="match status" value="1"/>
</dbReference>
<dbReference type="InterPro" id="IPR036249">
    <property type="entry name" value="Thioredoxin-like_sf"/>
</dbReference>
<keyword evidence="8" id="KW-0676">Redox-active center</keyword>
<dbReference type="Gene3D" id="3.40.30.10">
    <property type="entry name" value="Glutaredoxin"/>
    <property type="match status" value="1"/>
</dbReference>
<sequence length="171" mass="18088">MTALATQTVHRLNNGDTFPDFRAELVGGGTLNLPADVAGSWSIVLFYRGDWCPFCRTQLSDFQKHIEQFAALNTRVVALSVDALSEAQNTVSKHNLSFPVAYGIDAQATAAAVGNYLSDGSDGKPTYSQATGFVLSPDGKVAVALYSSSAVGRLNAADTLGLLKYMQAAHA</sequence>
<keyword evidence="4" id="KW-0575">Peroxidase</keyword>
<reference evidence="13 14" key="1">
    <citation type="submission" date="2022-11" db="EMBL/GenBank/DDBJ databases">
        <title>Deinococcus ZS9-10, Low Temperature and Draught-tolerating, UV-resistant Bacteria from Continental Antarctica.</title>
        <authorList>
            <person name="Cheng L."/>
        </authorList>
    </citation>
    <scope>NUCLEOTIDE SEQUENCE [LARGE SCALE GENOMIC DNA]</scope>
    <source>
        <strain evidence="13 14">ZS9-10</strain>
    </source>
</reference>
<evidence type="ECO:0000256" key="8">
    <source>
        <dbReference type="ARBA" id="ARBA00023284"/>
    </source>
</evidence>
<dbReference type="PANTHER" id="PTHR42801">
    <property type="entry name" value="THIOREDOXIN-DEPENDENT PEROXIDE REDUCTASE"/>
    <property type="match status" value="1"/>
</dbReference>
<evidence type="ECO:0000256" key="10">
    <source>
        <dbReference type="ARBA" id="ARBA00038489"/>
    </source>
</evidence>
<comment type="similarity">
    <text evidence="10">Belongs to the peroxiredoxin family. BCP/PrxQ subfamily.</text>
</comment>
<dbReference type="Pfam" id="PF00578">
    <property type="entry name" value="AhpC-TSA"/>
    <property type="match status" value="1"/>
</dbReference>
<dbReference type="InterPro" id="IPR024706">
    <property type="entry name" value="Peroxiredoxin_AhpC-typ"/>
</dbReference>
<evidence type="ECO:0000256" key="7">
    <source>
        <dbReference type="ARBA" id="ARBA00023157"/>
    </source>
</evidence>
<proteinExistence type="inferred from homology"/>
<comment type="function">
    <text evidence="1">Thiol-specific peroxidase that catalyzes the reduction of hydrogen peroxide and organic hydroperoxides to water and alcohols, respectively. Plays a role in cell protection against oxidative stress by detoxifying peroxides and as sensor of hydrogen peroxide-mediated signaling events.</text>
</comment>
<feature type="domain" description="Thioredoxin" evidence="12">
    <location>
        <begin position="12"/>
        <end position="168"/>
    </location>
</feature>
<dbReference type="Proteomes" id="UP001276150">
    <property type="component" value="Unassembled WGS sequence"/>
</dbReference>
<dbReference type="InterPro" id="IPR000866">
    <property type="entry name" value="AhpC/TSA"/>
</dbReference>
<comment type="subunit">
    <text evidence="2">Monomer.</text>
</comment>
<evidence type="ECO:0000313" key="13">
    <source>
        <dbReference type="EMBL" id="MDV6373257.1"/>
    </source>
</evidence>
<dbReference type="RefSeq" id="WP_317638546.1">
    <property type="nucleotide sequence ID" value="NZ_JAPMIV010000001.1"/>
</dbReference>
<evidence type="ECO:0000256" key="3">
    <source>
        <dbReference type="ARBA" id="ARBA00013017"/>
    </source>
</evidence>
<dbReference type="EC" id="1.11.1.24" evidence="3"/>
<evidence type="ECO:0000256" key="9">
    <source>
        <dbReference type="ARBA" id="ARBA00032824"/>
    </source>
</evidence>
<evidence type="ECO:0000256" key="11">
    <source>
        <dbReference type="ARBA" id="ARBA00049091"/>
    </source>
</evidence>
<evidence type="ECO:0000256" key="5">
    <source>
        <dbReference type="ARBA" id="ARBA00022862"/>
    </source>
</evidence>
<comment type="caution">
    <text evidence="13">The sequence shown here is derived from an EMBL/GenBank/DDBJ whole genome shotgun (WGS) entry which is preliminary data.</text>
</comment>
<evidence type="ECO:0000256" key="4">
    <source>
        <dbReference type="ARBA" id="ARBA00022559"/>
    </source>
</evidence>
<keyword evidence="5" id="KW-0049">Antioxidant</keyword>
<evidence type="ECO:0000259" key="12">
    <source>
        <dbReference type="PROSITE" id="PS51352"/>
    </source>
</evidence>
<comment type="catalytic activity">
    <reaction evidence="11">
        <text>a hydroperoxide + [thioredoxin]-dithiol = an alcohol + [thioredoxin]-disulfide + H2O</text>
        <dbReference type="Rhea" id="RHEA:62620"/>
        <dbReference type="Rhea" id="RHEA-COMP:10698"/>
        <dbReference type="Rhea" id="RHEA-COMP:10700"/>
        <dbReference type="ChEBI" id="CHEBI:15377"/>
        <dbReference type="ChEBI" id="CHEBI:29950"/>
        <dbReference type="ChEBI" id="CHEBI:30879"/>
        <dbReference type="ChEBI" id="CHEBI:35924"/>
        <dbReference type="ChEBI" id="CHEBI:50058"/>
        <dbReference type="EC" id="1.11.1.24"/>
    </reaction>
</comment>
<evidence type="ECO:0000256" key="6">
    <source>
        <dbReference type="ARBA" id="ARBA00023002"/>
    </source>
</evidence>
<evidence type="ECO:0000256" key="2">
    <source>
        <dbReference type="ARBA" id="ARBA00011245"/>
    </source>
</evidence>
<dbReference type="InterPro" id="IPR013766">
    <property type="entry name" value="Thioredoxin_domain"/>
</dbReference>
<keyword evidence="7" id="KW-1015">Disulfide bond</keyword>
<evidence type="ECO:0000256" key="1">
    <source>
        <dbReference type="ARBA" id="ARBA00003330"/>
    </source>
</evidence>
<gene>
    <name evidence="13" type="ORF">ORD21_01415</name>
</gene>
<dbReference type="SUPFAM" id="SSF52833">
    <property type="entry name" value="Thioredoxin-like"/>
    <property type="match status" value="1"/>
</dbReference>
<evidence type="ECO:0000313" key="14">
    <source>
        <dbReference type="Proteomes" id="UP001276150"/>
    </source>
</evidence>
<accession>A0ABU4DLG0</accession>
<dbReference type="PANTHER" id="PTHR42801:SF7">
    <property type="entry name" value="SLL1159 PROTEIN"/>
    <property type="match status" value="1"/>
</dbReference>
<dbReference type="PROSITE" id="PS51352">
    <property type="entry name" value="THIOREDOXIN_2"/>
    <property type="match status" value="1"/>
</dbReference>
<protein>
    <recommendedName>
        <fullName evidence="3">thioredoxin-dependent peroxiredoxin</fullName>
        <ecNumber evidence="3">1.11.1.24</ecNumber>
    </recommendedName>
    <alternativeName>
        <fullName evidence="9">Thioredoxin peroxidase</fullName>
    </alternativeName>
</protein>
<name>A0ABU4DLG0_9DEIO</name>